<sequence length="177" mass="19105">MARARMCSRCNDGFHGDSLPLFLFFLIRQRSADTARVNQRCRIPTRSNATRFAARLLGAVFLVSVVVSPSQAGPQDMLALMQRTTSLAKETRYGEAVWLARKLVGDAEISAGDDRRGCLSSAPKDGPVAGRGEAAHAAVNRPPLALPVRRAHACPVPGPVRQVQEIAPSRLPRGLDP</sequence>
<organism evidence="2 3">
    <name type="scientific">Bradyrhizobium diazoefficiens (strain JCM 10833 / BCRC 13528 / IAM 13628 / NBRC 14792 / USDA 110)</name>
    <dbReference type="NCBI Taxonomy" id="224911"/>
    <lineage>
        <taxon>Bacteria</taxon>
        <taxon>Pseudomonadati</taxon>
        <taxon>Pseudomonadota</taxon>
        <taxon>Alphaproteobacteria</taxon>
        <taxon>Hyphomicrobiales</taxon>
        <taxon>Nitrobacteraceae</taxon>
        <taxon>Bradyrhizobium</taxon>
    </lineage>
</organism>
<evidence type="ECO:0000256" key="1">
    <source>
        <dbReference type="SAM" id="MobiDB-lite"/>
    </source>
</evidence>
<accession>Q89HN1</accession>
<evidence type="ECO:0000313" key="3">
    <source>
        <dbReference type="Proteomes" id="UP000002526"/>
    </source>
</evidence>
<keyword evidence="3" id="KW-1185">Reference proteome</keyword>
<feature type="region of interest" description="Disordered" evidence="1">
    <location>
        <begin position="114"/>
        <end position="136"/>
    </location>
</feature>
<protein>
    <submittedName>
        <fullName evidence="2">Bll5959 protein</fullName>
    </submittedName>
</protein>
<dbReference type="HOGENOM" id="CLU_1515052_0_0_5"/>
<evidence type="ECO:0000313" key="2">
    <source>
        <dbReference type="EMBL" id="BAC51224.1"/>
    </source>
</evidence>
<dbReference type="EnsemblBacteria" id="BAC51224">
    <property type="protein sequence ID" value="BAC51224"/>
    <property type="gene ID" value="BAC51224"/>
</dbReference>
<dbReference type="EMBL" id="BA000040">
    <property type="protein sequence ID" value="BAC51224.1"/>
    <property type="molecule type" value="Genomic_DNA"/>
</dbReference>
<proteinExistence type="predicted"/>
<reference evidence="3" key="1">
    <citation type="journal article" date="2002" name="DNA Res.">
        <title>Complete genomic sequence of nitrogen-fixing symbiotic bacterium Bradyrhizobium japonicum USDA110.</title>
        <authorList>
            <person name="Kaneko T."/>
            <person name="Nakamura Y."/>
            <person name="Sato S."/>
            <person name="Minamisawa K."/>
            <person name="Uchiumi T."/>
            <person name="Sasamoto S."/>
            <person name="Watanabe A."/>
            <person name="Idesawa K."/>
            <person name="Iriguchi M."/>
            <person name="Kawashima K."/>
            <person name="Kohara M."/>
            <person name="Matsumoto M."/>
            <person name="Shimpo S."/>
            <person name="Tsuruoka H."/>
            <person name="Wada T."/>
            <person name="Yamada M."/>
            <person name="Tabata S."/>
        </authorList>
    </citation>
    <scope>NUCLEOTIDE SEQUENCE [LARGE SCALE GENOMIC DNA]</scope>
    <source>
        <strain evidence="3">JCM 10833 / BCRC 13528 / IAM 13628 / NBRC 14792 / USDA 110</strain>
    </source>
</reference>
<dbReference type="OrthoDB" id="10014713at2"/>
<dbReference type="InParanoid" id="Q89HN1"/>
<dbReference type="KEGG" id="bja:bll5959"/>
<dbReference type="AlphaFoldDB" id="Q89HN1"/>
<dbReference type="Proteomes" id="UP000002526">
    <property type="component" value="Chromosome"/>
</dbReference>
<name>Q89HN1_BRADU</name>
<gene>
    <name evidence="2" type="ordered locus">bll5959</name>
</gene>